<dbReference type="SMART" id="SM00895">
    <property type="entry name" value="FCD"/>
    <property type="match status" value="1"/>
</dbReference>
<keyword evidence="6" id="KW-1185">Reference proteome</keyword>
<dbReference type="InterPro" id="IPR008920">
    <property type="entry name" value="TF_FadR/GntR_C"/>
</dbReference>
<dbReference type="PANTHER" id="PTHR43537:SF45">
    <property type="entry name" value="GNTR FAMILY REGULATORY PROTEIN"/>
    <property type="match status" value="1"/>
</dbReference>
<keyword evidence="2" id="KW-0238">DNA-binding</keyword>
<accession>A0A329QEK0</accession>
<dbReference type="Gene3D" id="1.20.120.530">
    <property type="entry name" value="GntR ligand-binding domain-like"/>
    <property type="match status" value="1"/>
</dbReference>
<evidence type="ECO:0000259" key="4">
    <source>
        <dbReference type="PROSITE" id="PS50949"/>
    </source>
</evidence>
<reference evidence="5 6" key="1">
    <citation type="submission" date="2018-06" db="EMBL/GenBank/DDBJ databases">
        <title>Phytoactinopolyspora halophila sp. nov., a novel halophilic actinomycete isolated from a saline soil in China.</title>
        <authorList>
            <person name="Tang S.-K."/>
        </authorList>
    </citation>
    <scope>NUCLEOTIDE SEQUENCE [LARGE SCALE GENOMIC DNA]</scope>
    <source>
        <strain evidence="5 6">YIM 96934</strain>
    </source>
</reference>
<gene>
    <name evidence="5" type="ORF">DPM12_18680</name>
</gene>
<dbReference type="PANTHER" id="PTHR43537">
    <property type="entry name" value="TRANSCRIPTIONAL REGULATOR, GNTR FAMILY"/>
    <property type="match status" value="1"/>
</dbReference>
<name>A0A329QEK0_9ACTN</name>
<comment type="caution">
    <text evidence="5">The sequence shown here is derived from an EMBL/GenBank/DDBJ whole genome shotgun (WGS) entry which is preliminary data.</text>
</comment>
<evidence type="ECO:0000313" key="5">
    <source>
        <dbReference type="EMBL" id="RAW10750.1"/>
    </source>
</evidence>
<dbReference type="SUPFAM" id="SSF46785">
    <property type="entry name" value="Winged helix' DNA-binding domain"/>
    <property type="match status" value="1"/>
</dbReference>
<sequence length="252" mass="27831">MAQPTWADQGEELAVTNRKPAISRIEHGTSLRSEVERKLSAAIVSGELEPGTLVTVPTLAAQFEVSATPVREAMLDLEKRGFVEPVRNKGFRVTHVGENDLREIVQVRRWLEVPAMRITAANFPAARLDEYRQMADRIVTAAAAADFPEYLAVDTAFHLSLLELTGNQRLVDMVAELRRQTRLVGLASLKDTVELERSAHEHHTLLDLLSSGQGEQAESLMHQHIGHVLGWWAGRPEDAENPRGAQATTAPA</sequence>
<dbReference type="CDD" id="cd07377">
    <property type="entry name" value="WHTH_GntR"/>
    <property type="match status" value="1"/>
</dbReference>
<dbReference type="InterPro" id="IPR011711">
    <property type="entry name" value="GntR_C"/>
</dbReference>
<dbReference type="SMART" id="SM00345">
    <property type="entry name" value="HTH_GNTR"/>
    <property type="match status" value="1"/>
</dbReference>
<dbReference type="SUPFAM" id="SSF48008">
    <property type="entry name" value="GntR ligand-binding domain-like"/>
    <property type="match status" value="1"/>
</dbReference>
<dbReference type="InterPro" id="IPR036388">
    <property type="entry name" value="WH-like_DNA-bd_sf"/>
</dbReference>
<dbReference type="Gene3D" id="1.10.10.10">
    <property type="entry name" value="Winged helix-like DNA-binding domain superfamily/Winged helix DNA-binding domain"/>
    <property type="match status" value="1"/>
</dbReference>
<keyword evidence="1" id="KW-0805">Transcription regulation</keyword>
<dbReference type="InterPro" id="IPR000524">
    <property type="entry name" value="Tscrpt_reg_HTH_GntR"/>
</dbReference>
<proteinExistence type="predicted"/>
<dbReference type="EMBL" id="QMIG01000025">
    <property type="protein sequence ID" value="RAW10750.1"/>
    <property type="molecule type" value="Genomic_DNA"/>
</dbReference>
<feature type="domain" description="HTH gntR-type" evidence="4">
    <location>
        <begin position="29"/>
        <end position="96"/>
    </location>
</feature>
<dbReference type="GO" id="GO:0003700">
    <property type="term" value="F:DNA-binding transcription factor activity"/>
    <property type="evidence" value="ECO:0007669"/>
    <property type="project" value="InterPro"/>
</dbReference>
<dbReference type="AlphaFoldDB" id="A0A329QEK0"/>
<evidence type="ECO:0000256" key="1">
    <source>
        <dbReference type="ARBA" id="ARBA00023015"/>
    </source>
</evidence>
<dbReference type="Pfam" id="PF07729">
    <property type="entry name" value="FCD"/>
    <property type="match status" value="1"/>
</dbReference>
<evidence type="ECO:0000256" key="2">
    <source>
        <dbReference type="ARBA" id="ARBA00023125"/>
    </source>
</evidence>
<dbReference type="OrthoDB" id="3864082at2"/>
<keyword evidence="3" id="KW-0804">Transcription</keyword>
<evidence type="ECO:0000256" key="3">
    <source>
        <dbReference type="ARBA" id="ARBA00023163"/>
    </source>
</evidence>
<dbReference type="GO" id="GO:0003677">
    <property type="term" value="F:DNA binding"/>
    <property type="evidence" value="ECO:0007669"/>
    <property type="project" value="UniProtKB-KW"/>
</dbReference>
<dbReference type="InterPro" id="IPR036390">
    <property type="entry name" value="WH_DNA-bd_sf"/>
</dbReference>
<organism evidence="5 6">
    <name type="scientific">Phytoactinopolyspora halophila</name>
    <dbReference type="NCBI Taxonomy" id="1981511"/>
    <lineage>
        <taxon>Bacteria</taxon>
        <taxon>Bacillati</taxon>
        <taxon>Actinomycetota</taxon>
        <taxon>Actinomycetes</taxon>
        <taxon>Jiangellales</taxon>
        <taxon>Jiangellaceae</taxon>
        <taxon>Phytoactinopolyspora</taxon>
    </lineage>
</organism>
<dbReference type="Pfam" id="PF00392">
    <property type="entry name" value="GntR"/>
    <property type="match status" value="1"/>
</dbReference>
<dbReference type="Proteomes" id="UP000250462">
    <property type="component" value="Unassembled WGS sequence"/>
</dbReference>
<dbReference type="PROSITE" id="PS50949">
    <property type="entry name" value="HTH_GNTR"/>
    <property type="match status" value="1"/>
</dbReference>
<evidence type="ECO:0000313" key="6">
    <source>
        <dbReference type="Proteomes" id="UP000250462"/>
    </source>
</evidence>
<protein>
    <submittedName>
        <fullName evidence="5">GntR family transcriptional regulator</fullName>
    </submittedName>
</protein>